<dbReference type="EMBL" id="AVFL01000068">
    <property type="protein sequence ID" value="EWY35806.1"/>
    <property type="molecule type" value="Genomic_DNA"/>
</dbReference>
<reference evidence="2 3" key="1">
    <citation type="submission" date="2013-08" db="EMBL/GenBank/DDBJ databases">
        <title>The genome sequence of Skermanella stibiiresistens.</title>
        <authorList>
            <person name="Zhu W."/>
            <person name="Wang G."/>
        </authorList>
    </citation>
    <scope>NUCLEOTIDE SEQUENCE [LARGE SCALE GENOMIC DNA]</scope>
    <source>
        <strain evidence="2 3">SB22</strain>
    </source>
</reference>
<dbReference type="Gene3D" id="3.90.420.10">
    <property type="entry name" value="Oxidoreductase, molybdopterin-binding domain"/>
    <property type="match status" value="1"/>
</dbReference>
<name>W9GT04_9PROT</name>
<gene>
    <name evidence="2" type="ORF">N825_34280</name>
</gene>
<dbReference type="STRING" id="1385369.N825_34280"/>
<comment type="caution">
    <text evidence="2">The sequence shown here is derived from an EMBL/GenBank/DDBJ whole genome shotgun (WGS) entry which is preliminary data.</text>
</comment>
<dbReference type="OrthoDB" id="9798763at2"/>
<keyword evidence="3" id="KW-1185">Reference proteome</keyword>
<evidence type="ECO:0008006" key="4">
    <source>
        <dbReference type="Google" id="ProtNLM"/>
    </source>
</evidence>
<protein>
    <recommendedName>
        <fullName evidence="4">Oxidoreductase</fullName>
    </recommendedName>
</protein>
<organism evidence="2 3">
    <name type="scientific">Skermanella stibiiresistens SB22</name>
    <dbReference type="NCBI Taxonomy" id="1385369"/>
    <lineage>
        <taxon>Bacteria</taxon>
        <taxon>Pseudomonadati</taxon>
        <taxon>Pseudomonadota</taxon>
        <taxon>Alphaproteobacteria</taxon>
        <taxon>Rhodospirillales</taxon>
        <taxon>Azospirillaceae</taxon>
        <taxon>Skermanella</taxon>
    </lineage>
</organism>
<feature type="chain" id="PRO_5004920576" description="Oxidoreductase" evidence="1">
    <location>
        <begin position="18"/>
        <end position="163"/>
    </location>
</feature>
<accession>W9GT04</accession>
<dbReference type="SUPFAM" id="SSF56524">
    <property type="entry name" value="Oxidoreductase molybdopterin-binding domain"/>
    <property type="match status" value="1"/>
</dbReference>
<dbReference type="AlphaFoldDB" id="W9GT04"/>
<evidence type="ECO:0000313" key="2">
    <source>
        <dbReference type="EMBL" id="EWY35806.1"/>
    </source>
</evidence>
<feature type="signal peptide" evidence="1">
    <location>
        <begin position="1"/>
        <end position="17"/>
    </location>
</feature>
<dbReference type="Proteomes" id="UP000019486">
    <property type="component" value="Unassembled WGS sequence"/>
</dbReference>
<proteinExistence type="predicted"/>
<evidence type="ECO:0000313" key="3">
    <source>
        <dbReference type="Proteomes" id="UP000019486"/>
    </source>
</evidence>
<sequence>MAAILFLAALTFGDALAQTLPTPLGKPILSVSGSISLTNEGRDAVFDREMLEALGTVAFETATPWDKRPVRFEGVPLGRLLDLLGTSGTKLTAIALNDYSAELPIEDTRKYEVILALKRDGEYMPVRGKGPLFIVYNFDADPELNSQKFYSRSVWQVVRLEVR</sequence>
<dbReference type="InterPro" id="IPR036374">
    <property type="entry name" value="OxRdtase_Mopterin-bd_sf"/>
</dbReference>
<evidence type="ECO:0000256" key="1">
    <source>
        <dbReference type="SAM" id="SignalP"/>
    </source>
</evidence>
<keyword evidence="1" id="KW-0732">Signal</keyword>